<comment type="caution">
    <text evidence="1">The sequence shown here is derived from an EMBL/GenBank/DDBJ whole genome shotgun (WGS) entry which is preliminary data.</text>
</comment>
<dbReference type="AlphaFoldDB" id="A0A327W3Q9"/>
<organism evidence="1 2">
    <name type="scientific">Chitinophaga dinghuensis</name>
    <dbReference type="NCBI Taxonomy" id="1539050"/>
    <lineage>
        <taxon>Bacteria</taxon>
        <taxon>Pseudomonadati</taxon>
        <taxon>Bacteroidota</taxon>
        <taxon>Chitinophagia</taxon>
        <taxon>Chitinophagales</taxon>
        <taxon>Chitinophagaceae</taxon>
        <taxon>Chitinophaga</taxon>
    </lineage>
</organism>
<gene>
    <name evidence="1" type="ORF">CLV59_103257</name>
</gene>
<proteinExistence type="predicted"/>
<protein>
    <submittedName>
        <fullName evidence="1">Uncharacterized protein</fullName>
    </submittedName>
</protein>
<reference evidence="1 2" key="1">
    <citation type="submission" date="2018-06" db="EMBL/GenBank/DDBJ databases">
        <title>Genomic Encyclopedia of Archaeal and Bacterial Type Strains, Phase II (KMG-II): from individual species to whole genera.</title>
        <authorList>
            <person name="Goeker M."/>
        </authorList>
    </citation>
    <scope>NUCLEOTIDE SEQUENCE [LARGE SCALE GENOMIC DNA]</scope>
    <source>
        <strain evidence="1 2">DSM 29821</strain>
    </source>
</reference>
<dbReference type="EMBL" id="QLMA01000003">
    <property type="protein sequence ID" value="RAJ83293.1"/>
    <property type="molecule type" value="Genomic_DNA"/>
</dbReference>
<keyword evidence="2" id="KW-1185">Reference proteome</keyword>
<name>A0A327W3Q9_9BACT</name>
<evidence type="ECO:0000313" key="2">
    <source>
        <dbReference type="Proteomes" id="UP000249819"/>
    </source>
</evidence>
<sequence>MPTTMTKRNSTKGVAGLLLAGVLIVVLLLSGIPGRSVSRNKCANRSAIVETVNEASPGIVVHLRNDPKIYFIAPKNNHGLTVNALRQKLAGKETQLLIAHAWSPLDPFSSLNEIEEIRQEGQLLYSMKQ</sequence>
<evidence type="ECO:0000313" key="1">
    <source>
        <dbReference type="EMBL" id="RAJ83293.1"/>
    </source>
</evidence>
<dbReference type="Proteomes" id="UP000249819">
    <property type="component" value="Unassembled WGS sequence"/>
</dbReference>
<accession>A0A327W3Q9</accession>